<evidence type="ECO:0008006" key="4">
    <source>
        <dbReference type="Google" id="ProtNLM"/>
    </source>
</evidence>
<proteinExistence type="predicted"/>
<gene>
    <name evidence="2" type="ORF">CCR75_009795</name>
</gene>
<sequence length="150" mass="16305">MLKALVAFSIGTLVGLANADSGLDMLVAINAVRADTVSLLCRHSELDYAARLLAVYLSETRINEETASKMPGLENRIKKQTLVVTNPDEIYGVGMTTADSMVGSWKNNFNAVITGNFTFIGVGHVINPDSEFVNYWVVTFATIQNEACNK</sequence>
<dbReference type="InterPro" id="IPR035940">
    <property type="entry name" value="CAP_sf"/>
</dbReference>
<organism evidence="2 3">
    <name type="scientific">Bremia lactucae</name>
    <name type="common">Lettuce downy mildew</name>
    <dbReference type="NCBI Taxonomy" id="4779"/>
    <lineage>
        <taxon>Eukaryota</taxon>
        <taxon>Sar</taxon>
        <taxon>Stramenopiles</taxon>
        <taxon>Oomycota</taxon>
        <taxon>Peronosporomycetes</taxon>
        <taxon>Peronosporales</taxon>
        <taxon>Peronosporaceae</taxon>
        <taxon>Bremia</taxon>
    </lineage>
</organism>
<feature type="signal peptide" evidence="1">
    <location>
        <begin position="1"/>
        <end position="19"/>
    </location>
</feature>
<dbReference type="AlphaFoldDB" id="A0A976FFG8"/>
<dbReference type="GeneID" id="94353504"/>
<keyword evidence="3" id="KW-1185">Reference proteome</keyword>
<comment type="caution">
    <text evidence="2">The sequence shown here is derived from an EMBL/GenBank/DDBJ whole genome shotgun (WGS) entry which is preliminary data.</text>
</comment>
<dbReference type="SUPFAM" id="SSF55797">
    <property type="entry name" value="PR-1-like"/>
    <property type="match status" value="1"/>
</dbReference>
<dbReference type="Proteomes" id="UP000294530">
    <property type="component" value="Unassembled WGS sequence"/>
</dbReference>
<reference evidence="2 3" key="1">
    <citation type="journal article" date="2021" name="Genome Biol.">
        <title>AFLAP: assembly-free linkage analysis pipeline using k-mers from genome sequencing data.</title>
        <authorList>
            <person name="Fletcher K."/>
            <person name="Zhang L."/>
            <person name="Gil J."/>
            <person name="Han R."/>
            <person name="Cavanaugh K."/>
            <person name="Michelmore R."/>
        </authorList>
    </citation>
    <scope>NUCLEOTIDE SEQUENCE [LARGE SCALE GENOMIC DNA]</scope>
    <source>
        <strain evidence="2 3">SF5</strain>
    </source>
</reference>
<evidence type="ECO:0000313" key="2">
    <source>
        <dbReference type="EMBL" id="TDH65768.1"/>
    </source>
</evidence>
<dbReference type="Gene3D" id="3.40.33.10">
    <property type="entry name" value="CAP"/>
    <property type="match status" value="1"/>
</dbReference>
<dbReference type="EMBL" id="SHOA02000001">
    <property type="protein sequence ID" value="TDH65768.1"/>
    <property type="molecule type" value="Genomic_DNA"/>
</dbReference>
<accession>A0A976FFG8</accession>
<feature type="chain" id="PRO_5038067750" description="SCP domain-containing protein" evidence="1">
    <location>
        <begin position="20"/>
        <end position="150"/>
    </location>
</feature>
<evidence type="ECO:0000256" key="1">
    <source>
        <dbReference type="SAM" id="SignalP"/>
    </source>
</evidence>
<name>A0A976FFG8_BRELC</name>
<dbReference type="RefSeq" id="XP_067815267.1">
    <property type="nucleotide sequence ID" value="XM_067967833.1"/>
</dbReference>
<evidence type="ECO:0000313" key="3">
    <source>
        <dbReference type="Proteomes" id="UP000294530"/>
    </source>
</evidence>
<protein>
    <recommendedName>
        <fullName evidence="4">SCP domain-containing protein</fullName>
    </recommendedName>
</protein>
<dbReference type="KEGG" id="blac:94353504"/>
<keyword evidence="1" id="KW-0732">Signal</keyword>